<dbReference type="PANTHER" id="PTHR42861">
    <property type="entry name" value="CALCIUM-TRANSPORTING ATPASE"/>
    <property type="match status" value="1"/>
</dbReference>
<dbReference type="EMBL" id="WWCR01000129">
    <property type="protein sequence ID" value="MYM76304.1"/>
    <property type="molecule type" value="Genomic_DNA"/>
</dbReference>
<comment type="caution">
    <text evidence="2">The sequence shown here is derived from an EMBL/GenBank/DDBJ whole genome shotgun (WGS) entry which is preliminary data.</text>
</comment>
<evidence type="ECO:0000259" key="1">
    <source>
        <dbReference type="Pfam" id="PF00122"/>
    </source>
</evidence>
<dbReference type="Pfam" id="PF00122">
    <property type="entry name" value="E1-E2_ATPase"/>
    <property type="match status" value="1"/>
</dbReference>
<evidence type="ECO:0000313" key="3">
    <source>
        <dbReference type="Proteomes" id="UP000469734"/>
    </source>
</evidence>
<sequence>GLSAAEAAARLAACGALYLLLGDHGDALMLLGFVGLVVGMTVIQKRRTERSLGALRQLAAPRALVLRDGWPQRIAGRELVEGDLLLAEGDRVPADLVLAAASHLMVDESLLSGESVPVPKPAGAPLYAGTLVTSGSARGRVA</sequence>
<dbReference type="InterPro" id="IPR008250">
    <property type="entry name" value="ATPase_P-typ_transduc_dom_A_sf"/>
</dbReference>
<accession>A0A7X4H8K6</accession>
<dbReference type="InterPro" id="IPR059000">
    <property type="entry name" value="ATPase_P-type_domA"/>
</dbReference>
<organism evidence="2 3">
    <name type="scientific">Duganella margarita</name>
    <dbReference type="NCBI Taxonomy" id="2692170"/>
    <lineage>
        <taxon>Bacteria</taxon>
        <taxon>Pseudomonadati</taxon>
        <taxon>Pseudomonadota</taxon>
        <taxon>Betaproteobacteria</taxon>
        <taxon>Burkholderiales</taxon>
        <taxon>Oxalobacteraceae</taxon>
        <taxon>Telluria group</taxon>
        <taxon>Duganella</taxon>
    </lineage>
</organism>
<dbReference type="SUPFAM" id="SSF81665">
    <property type="entry name" value="Calcium ATPase, transmembrane domain M"/>
    <property type="match status" value="1"/>
</dbReference>
<dbReference type="Proteomes" id="UP000469734">
    <property type="component" value="Unassembled WGS sequence"/>
</dbReference>
<feature type="non-terminal residue" evidence="2">
    <location>
        <position position="1"/>
    </location>
</feature>
<evidence type="ECO:0000313" key="2">
    <source>
        <dbReference type="EMBL" id="MYM76304.1"/>
    </source>
</evidence>
<dbReference type="Gene3D" id="2.70.150.10">
    <property type="entry name" value="Calcium-transporting ATPase, cytoplasmic transduction domain A"/>
    <property type="match status" value="1"/>
</dbReference>
<proteinExistence type="predicted"/>
<dbReference type="InterPro" id="IPR023298">
    <property type="entry name" value="ATPase_P-typ_TM_dom_sf"/>
</dbReference>
<name>A0A7X4H8K6_9BURK</name>
<feature type="domain" description="P-type ATPase A" evidence="1">
    <location>
        <begin position="58"/>
        <end position="141"/>
    </location>
</feature>
<gene>
    <name evidence="2" type="ORF">GTP56_29590</name>
</gene>
<feature type="non-terminal residue" evidence="2">
    <location>
        <position position="142"/>
    </location>
</feature>
<reference evidence="2 3" key="1">
    <citation type="submission" date="2019-12" db="EMBL/GenBank/DDBJ databases">
        <title>Novel species isolated from a subtropical stream in China.</title>
        <authorList>
            <person name="Lu H."/>
        </authorList>
    </citation>
    <scope>NUCLEOTIDE SEQUENCE [LARGE SCALE GENOMIC DNA]</scope>
    <source>
        <strain evidence="2 3">FT134W</strain>
    </source>
</reference>
<dbReference type="SUPFAM" id="SSF81653">
    <property type="entry name" value="Calcium ATPase, transduction domain A"/>
    <property type="match status" value="1"/>
</dbReference>
<protein>
    <submittedName>
        <fullName evidence="2">ATPase</fullName>
    </submittedName>
</protein>
<dbReference type="AlphaFoldDB" id="A0A7X4H8K6"/>
<dbReference type="Gene3D" id="1.20.1110.10">
    <property type="entry name" value="Calcium-transporting ATPase, transmembrane domain"/>
    <property type="match status" value="1"/>
</dbReference>